<organism evidence="1 2">
    <name type="scientific">Fontibacillus phaseoli</name>
    <dbReference type="NCBI Taxonomy" id="1416533"/>
    <lineage>
        <taxon>Bacteria</taxon>
        <taxon>Bacillati</taxon>
        <taxon>Bacillota</taxon>
        <taxon>Bacilli</taxon>
        <taxon>Bacillales</taxon>
        <taxon>Paenibacillaceae</taxon>
        <taxon>Fontibacillus</taxon>
    </lineage>
</organism>
<dbReference type="EMBL" id="QPJW01000003">
    <property type="protein sequence ID" value="RCX20434.1"/>
    <property type="molecule type" value="Genomic_DNA"/>
</dbReference>
<dbReference type="OrthoDB" id="9785438at2"/>
<protein>
    <submittedName>
        <fullName evidence="1">Putative DCC family thiol-disulfide oxidoreductase YuxK</fullName>
    </submittedName>
</protein>
<sequence length="139" mass="15829">MGSEKSEAQAVVLFDGVCHLCQGAVKFMIAQDPRGVFHFASLQSSAARRLLGGKIPEAGQLSTIVLVEDGSYYTRSTAALRIARKLRFPWPILYILIWIPPIIRNAVYDWIAARRYRWFGRDEACMVPTPEIRKRFLED</sequence>
<gene>
    <name evidence="1" type="ORF">DFP94_103159</name>
</gene>
<comment type="caution">
    <text evidence="1">The sequence shown here is derived from an EMBL/GenBank/DDBJ whole genome shotgun (WGS) entry which is preliminary data.</text>
</comment>
<dbReference type="PANTHER" id="PTHR33639">
    <property type="entry name" value="THIOL-DISULFIDE OXIDOREDUCTASE DCC"/>
    <property type="match status" value="1"/>
</dbReference>
<keyword evidence="2" id="KW-1185">Reference proteome</keyword>
<dbReference type="GO" id="GO:0015035">
    <property type="term" value="F:protein-disulfide reductase activity"/>
    <property type="evidence" value="ECO:0007669"/>
    <property type="project" value="InterPro"/>
</dbReference>
<name>A0A369BL57_9BACL</name>
<dbReference type="Pfam" id="PF04134">
    <property type="entry name" value="DCC1-like"/>
    <property type="match status" value="1"/>
</dbReference>
<dbReference type="InterPro" id="IPR007263">
    <property type="entry name" value="DCC1-like"/>
</dbReference>
<evidence type="ECO:0000313" key="1">
    <source>
        <dbReference type="EMBL" id="RCX20434.1"/>
    </source>
</evidence>
<dbReference type="InterPro" id="IPR052927">
    <property type="entry name" value="DCC_oxidoreductase"/>
</dbReference>
<reference evidence="1 2" key="1">
    <citation type="submission" date="2018-07" db="EMBL/GenBank/DDBJ databases">
        <title>Genomic Encyclopedia of Type Strains, Phase III (KMG-III): the genomes of soil and plant-associated and newly described type strains.</title>
        <authorList>
            <person name="Whitman W."/>
        </authorList>
    </citation>
    <scope>NUCLEOTIDE SEQUENCE [LARGE SCALE GENOMIC DNA]</scope>
    <source>
        <strain evidence="1 2">CECT 8333</strain>
    </source>
</reference>
<proteinExistence type="predicted"/>
<dbReference type="PANTHER" id="PTHR33639:SF2">
    <property type="entry name" value="DUF393 DOMAIN-CONTAINING PROTEIN"/>
    <property type="match status" value="1"/>
</dbReference>
<dbReference type="AlphaFoldDB" id="A0A369BL57"/>
<accession>A0A369BL57</accession>
<dbReference type="Proteomes" id="UP000253090">
    <property type="component" value="Unassembled WGS sequence"/>
</dbReference>
<evidence type="ECO:0000313" key="2">
    <source>
        <dbReference type="Proteomes" id="UP000253090"/>
    </source>
</evidence>
<dbReference type="RefSeq" id="WP_114496514.1">
    <property type="nucleotide sequence ID" value="NZ_QPJW01000003.1"/>
</dbReference>